<keyword evidence="3" id="KW-1185">Reference proteome</keyword>
<comment type="caution">
    <text evidence="2">The sequence shown here is derived from an EMBL/GenBank/DDBJ whole genome shotgun (WGS) entry which is preliminary data.</text>
</comment>
<feature type="region of interest" description="Disordered" evidence="1">
    <location>
        <begin position="1"/>
        <end position="24"/>
    </location>
</feature>
<accession>A0A8T0PLE5</accession>
<gene>
    <name evidence="2" type="ORF">PVAP13_8KG210507</name>
</gene>
<evidence type="ECO:0000313" key="3">
    <source>
        <dbReference type="Proteomes" id="UP000823388"/>
    </source>
</evidence>
<proteinExistence type="predicted"/>
<organism evidence="2 3">
    <name type="scientific">Panicum virgatum</name>
    <name type="common">Blackwell switchgrass</name>
    <dbReference type="NCBI Taxonomy" id="38727"/>
    <lineage>
        <taxon>Eukaryota</taxon>
        <taxon>Viridiplantae</taxon>
        <taxon>Streptophyta</taxon>
        <taxon>Embryophyta</taxon>
        <taxon>Tracheophyta</taxon>
        <taxon>Spermatophyta</taxon>
        <taxon>Magnoliopsida</taxon>
        <taxon>Liliopsida</taxon>
        <taxon>Poales</taxon>
        <taxon>Poaceae</taxon>
        <taxon>PACMAD clade</taxon>
        <taxon>Panicoideae</taxon>
        <taxon>Panicodae</taxon>
        <taxon>Paniceae</taxon>
        <taxon>Panicinae</taxon>
        <taxon>Panicum</taxon>
        <taxon>Panicum sect. Hiantes</taxon>
    </lineage>
</organism>
<evidence type="ECO:0000313" key="2">
    <source>
        <dbReference type="EMBL" id="KAG2561935.1"/>
    </source>
</evidence>
<name>A0A8T0PLE5_PANVG</name>
<protein>
    <submittedName>
        <fullName evidence="2">Uncharacterized protein</fullName>
    </submittedName>
</protein>
<dbReference type="Proteomes" id="UP000823388">
    <property type="component" value="Chromosome 8K"/>
</dbReference>
<evidence type="ECO:0000256" key="1">
    <source>
        <dbReference type="SAM" id="MobiDB-lite"/>
    </source>
</evidence>
<feature type="compositionally biased region" description="Basic and acidic residues" evidence="1">
    <location>
        <begin position="150"/>
        <end position="171"/>
    </location>
</feature>
<dbReference type="AlphaFoldDB" id="A0A8T0PLE5"/>
<reference evidence="2" key="1">
    <citation type="submission" date="2020-05" db="EMBL/GenBank/DDBJ databases">
        <title>WGS assembly of Panicum virgatum.</title>
        <authorList>
            <person name="Lovell J.T."/>
            <person name="Jenkins J."/>
            <person name="Shu S."/>
            <person name="Juenger T.E."/>
            <person name="Schmutz J."/>
        </authorList>
    </citation>
    <scope>NUCLEOTIDE SEQUENCE</scope>
    <source>
        <strain evidence="2">AP13</strain>
    </source>
</reference>
<feature type="region of interest" description="Disordered" evidence="1">
    <location>
        <begin position="108"/>
        <end position="175"/>
    </location>
</feature>
<sequence>MSDMTEQPAGLDLDENSDWLHTNDSYVLGTPQHEGTVSMPTVLSQDRAAYGDSVVVLTNADSQDVPASHNKQQHKRERERARYAAMSREEKNARNLRAGEARQKIKEYQSPMEKNGSQDRAPFGDLTNPTNGAAGAEGESRLQLANNSTEQRKRERERTRYATMSGEEKNTRNLRKREVGKKKRGVACILFLRCYTNTLHVIWMNQYFRVVTN</sequence>
<dbReference type="EMBL" id="CM029051">
    <property type="protein sequence ID" value="KAG2561935.1"/>
    <property type="molecule type" value="Genomic_DNA"/>
</dbReference>